<reference evidence="1 2" key="1">
    <citation type="journal article" date="2007" name="Int. J. Syst. Evol. Microbiol.">
        <title>Oceanobacillus profundus sp. nov., isolated from a deep-sea sediment core.</title>
        <authorList>
            <person name="Kim Y.G."/>
            <person name="Choi D.H."/>
            <person name="Hyun S."/>
            <person name="Cho B.C."/>
        </authorList>
    </citation>
    <scope>NUCLEOTIDE SEQUENCE [LARGE SCALE GENOMIC DNA]</scope>
    <source>
        <strain evidence="1 2">DSM 18246</strain>
    </source>
</reference>
<proteinExistence type="predicted"/>
<keyword evidence="2" id="KW-1185">Reference proteome</keyword>
<protein>
    <submittedName>
        <fullName evidence="1">Uncharacterized protein</fullName>
    </submittedName>
</protein>
<dbReference type="Proteomes" id="UP000285456">
    <property type="component" value="Unassembled WGS sequence"/>
</dbReference>
<evidence type="ECO:0000313" key="2">
    <source>
        <dbReference type="Proteomes" id="UP000285456"/>
    </source>
</evidence>
<gene>
    <name evidence="1" type="ORF">D1B32_11590</name>
</gene>
<accession>A0A417YGI3</accession>
<evidence type="ECO:0000313" key="1">
    <source>
        <dbReference type="EMBL" id="RHW31874.1"/>
    </source>
</evidence>
<dbReference type="EMBL" id="QWEH01000007">
    <property type="protein sequence ID" value="RHW31874.1"/>
    <property type="molecule type" value="Genomic_DNA"/>
</dbReference>
<organism evidence="1 2">
    <name type="scientific">Oceanobacillus profundus</name>
    <dbReference type="NCBI Taxonomy" id="372463"/>
    <lineage>
        <taxon>Bacteria</taxon>
        <taxon>Bacillati</taxon>
        <taxon>Bacillota</taxon>
        <taxon>Bacilli</taxon>
        <taxon>Bacillales</taxon>
        <taxon>Bacillaceae</taxon>
        <taxon>Oceanobacillus</taxon>
    </lineage>
</organism>
<dbReference type="AlphaFoldDB" id="A0A417YGI3"/>
<name>A0A417YGI3_9BACI</name>
<comment type="caution">
    <text evidence="1">The sequence shown here is derived from an EMBL/GenBank/DDBJ whole genome shotgun (WGS) entry which is preliminary data.</text>
</comment>
<sequence>MFFKKEFKYHVVYTYQNNNTGGDGSITIRRNKKIKTSADVNGIREFIETEYSMGKVVIKNWIRLTA</sequence>